<dbReference type="GO" id="GO:0006145">
    <property type="term" value="P:purine nucleobase catabolic process"/>
    <property type="evidence" value="ECO:0007669"/>
    <property type="project" value="TreeGrafter"/>
</dbReference>
<proteinExistence type="predicted"/>
<name>A0A0S7BVT8_9CHLR</name>
<keyword evidence="3" id="KW-1185">Reference proteome</keyword>
<dbReference type="SUPFAM" id="SSF51338">
    <property type="entry name" value="Composite domain of metallo-dependent hydrolases"/>
    <property type="match status" value="1"/>
</dbReference>
<dbReference type="AlphaFoldDB" id="A0A0S7BVT8"/>
<dbReference type="Gene3D" id="3.20.20.140">
    <property type="entry name" value="Metal-dependent hydrolases"/>
    <property type="match status" value="1"/>
</dbReference>
<dbReference type="InterPro" id="IPR050138">
    <property type="entry name" value="DHOase/Allantoinase_Hydrolase"/>
</dbReference>
<dbReference type="GO" id="GO:0004038">
    <property type="term" value="F:allantoinase activity"/>
    <property type="evidence" value="ECO:0007669"/>
    <property type="project" value="TreeGrafter"/>
</dbReference>
<evidence type="ECO:0000313" key="2">
    <source>
        <dbReference type="EMBL" id="GAP40595.1"/>
    </source>
</evidence>
<sequence>MHTLPGLIDIQTHRFGATSDQLEDWTSLTSAAVAGGFTTILVHPDSEVNLSDSLSLNFETNFAARSSICEIGFVAAATMNNARNLEEIANAAAILLSGSSTDNLSILNNMHALNSVFRSWPDDKPICVDANIKQLGAILFTSKIHNQPIHVLNVSTKEQIELIREAKELRTNVTCSAAPHHLFLSQKHSHKLSAENLALIPNLRTEEDRKAIWKNIHMIDCFSSDHLGIGVNGLEGKLACKGYSALETALSLYLYAVKGGFLTLEDVIARCCTNPMRIFNIPEPTDSWIEIDLDHTWKIDPAVFQSNVKRSPFAGLELPGKVLKTVIQGKTVFENGEIIQNQESDNASQKLKEV</sequence>
<evidence type="ECO:0000313" key="3">
    <source>
        <dbReference type="Proteomes" id="UP000053370"/>
    </source>
</evidence>
<dbReference type="PANTHER" id="PTHR43668">
    <property type="entry name" value="ALLANTOINASE"/>
    <property type="match status" value="1"/>
</dbReference>
<protein>
    <submittedName>
        <fullName evidence="2">Dihydroorotase</fullName>
    </submittedName>
</protein>
<gene>
    <name evidence="2" type="ORF">ATC1_13572</name>
</gene>
<dbReference type="FunFam" id="3.20.20.140:FF:000036">
    <property type="entry name" value="Carbamoyl-phosphate synthase large chain"/>
    <property type="match status" value="1"/>
</dbReference>
<dbReference type="PATRIC" id="fig|1678840.3.peg.1887"/>
<dbReference type="GO" id="GO:0005737">
    <property type="term" value="C:cytoplasm"/>
    <property type="evidence" value="ECO:0007669"/>
    <property type="project" value="TreeGrafter"/>
</dbReference>
<dbReference type="InterPro" id="IPR011059">
    <property type="entry name" value="Metal-dep_hydrolase_composite"/>
</dbReference>
<dbReference type="InterPro" id="IPR006680">
    <property type="entry name" value="Amidohydro-rel"/>
</dbReference>
<dbReference type="SUPFAM" id="SSF51556">
    <property type="entry name" value="Metallo-dependent hydrolases"/>
    <property type="match status" value="1"/>
</dbReference>
<dbReference type="Proteomes" id="UP000053370">
    <property type="component" value="Unassembled WGS sequence"/>
</dbReference>
<dbReference type="PANTHER" id="PTHR43668:SF2">
    <property type="entry name" value="ALLANTOINASE"/>
    <property type="match status" value="1"/>
</dbReference>
<feature type="domain" description="Amidohydrolase-related" evidence="1">
    <location>
        <begin position="4"/>
        <end position="332"/>
    </location>
</feature>
<dbReference type="STRING" id="1678840.ATC1_13572"/>
<dbReference type="RefSeq" id="WP_062280083.1">
    <property type="nucleotide sequence ID" value="NZ_DF968181.1"/>
</dbReference>
<reference evidence="2" key="1">
    <citation type="journal article" date="2015" name="Genome Announc.">
        <title>Draft Genome Sequence of Anaerolineae Strain TC1, a Novel Isolate from a Methanogenic Wastewater Treatment System.</title>
        <authorList>
            <person name="Matsuura N."/>
            <person name="Tourlousse D.M."/>
            <person name="Sun L."/>
            <person name="Toyonaga M."/>
            <person name="Kuroda K."/>
            <person name="Ohashi A."/>
            <person name="Cruz R."/>
            <person name="Yamaguchi T."/>
            <person name="Sekiguchi Y."/>
        </authorList>
    </citation>
    <scope>NUCLEOTIDE SEQUENCE [LARGE SCALE GENOMIC DNA]</scope>
    <source>
        <strain evidence="2">TC1</strain>
    </source>
</reference>
<dbReference type="OrthoDB" id="9765462at2"/>
<dbReference type="EMBL" id="DF968181">
    <property type="protein sequence ID" value="GAP40595.1"/>
    <property type="molecule type" value="Genomic_DNA"/>
</dbReference>
<accession>A0A0S7BVT8</accession>
<dbReference type="Pfam" id="PF01979">
    <property type="entry name" value="Amidohydro_1"/>
    <property type="match status" value="1"/>
</dbReference>
<dbReference type="InterPro" id="IPR032466">
    <property type="entry name" value="Metal_Hydrolase"/>
</dbReference>
<organism evidence="2">
    <name type="scientific">Flexilinea flocculi</name>
    <dbReference type="NCBI Taxonomy" id="1678840"/>
    <lineage>
        <taxon>Bacteria</taxon>
        <taxon>Bacillati</taxon>
        <taxon>Chloroflexota</taxon>
        <taxon>Anaerolineae</taxon>
        <taxon>Anaerolineales</taxon>
        <taxon>Anaerolineaceae</taxon>
        <taxon>Flexilinea</taxon>
    </lineage>
</organism>
<evidence type="ECO:0000259" key="1">
    <source>
        <dbReference type="Pfam" id="PF01979"/>
    </source>
</evidence>